<gene>
    <name evidence="3" type="ORF">TeGR_g13428</name>
</gene>
<accession>A0ABQ6N212</accession>
<feature type="compositionally biased region" description="Basic and acidic residues" evidence="1">
    <location>
        <begin position="191"/>
        <end position="200"/>
    </location>
</feature>
<feature type="transmembrane region" description="Helical" evidence="2">
    <location>
        <begin position="116"/>
        <end position="139"/>
    </location>
</feature>
<feature type="transmembrane region" description="Helical" evidence="2">
    <location>
        <begin position="31"/>
        <end position="53"/>
    </location>
</feature>
<name>A0ABQ6N212_9STRA</name>
<evidence type="ECO:0000256" key="1">
    <source>
        <dbReference type="SAM" id="MobiDB-lite"/>
    </source>
</evidence>
<keyword evidence="2" id="KW-0472">Membrane</keyword>
<keyword evidence="2" id="KW-0812">Transmembrane</keyword>
<organism evidence="3 4">
    <name type="scientific">Tetraparma gracilis</name>
    <dbReference type="NCBI Taxonomy" id="2962635"/>
    <lineage>
        <taxon>Eukaryota</taxon>
        <taxon>Sar</taxon>
        <taxon>Stramenopiles</taxon>
        <taxon>Ochrophyta</taxon>
        <taxon>Bolidophyceae</taxon>
        <taxon>Parmales</taxon>
        <taxon>Triparmaceae</taxon>
        <taxon>Tetraparma</taxon>
    </lineage>
</organism>
<protein>
    <submittedName>
        <fullName evidence="3">Uncharacterized protein</fullName>
    </submittedName>
</protein>
<dbReference type="EMBL" id="BRYB01000797">
    <property type="protein sequence ID" value="GMI37886.1"/>
    <property type="molecule type" value="Genomic_DNA"/>
</dbReference>
<proteinExistence type="predicted"/>
<feature type="transmembrane region" description="Helical" evidence="2">
    <location>
        <begin position="145"/>
        <end position="164"/>
    </location>
</feature>
<comment type="caution">
    <text evidence="3">The sequence shown here is derived from an EMBL/GenBank/DDBJ whole genome shotgun (WGS) entry which is preliminary data.</text>
</comment>
<feature type="transmembrane region" description="Helical" evidence="2">
    <location>
        <begin position="73"/>
        <end position="95"/>
    </location>
</feature>
<evidence type="ECO:0000256" key="2">
    <source>
        <dbReference type="SAM" id="Phobius"/>
    </source>
</evidence>
<feature type="region of interest" description="Disordered" evidence="1">
    <location>
        <begin position="191"/>
        <end position="215"/>
    </location>
</feature>
<sequence>MLAADRQAVETDLQAQAVAIKNIEMNNIDRYLQAIGTQAALISGFAIGSSIIMVEKTNSFLYFGYIMSNTFCLISEMYCVMNSTLVSVLGPTVALTGKKGSMHESVKAMKEERLKILEAFMWGAKFFAFSQILAVWIVAPKYTSQPWPACVCVTMALLAGCEVIRRTMNRIKEKFHYDQVFAEGHLADQDHGSTRGKDLESGAAGAQLSPGAGRRRKSTVLGLFVGGSGDANEPKRVEVDRPMKADEYLKAANVV</sequence>
<keyword evidence="2" id="KW-1133">Transmembrane helix</keyword>
<reference evidence="3 4" key="1">
    <citation type="journal article" date="2023" name="Commun. Biol.">
        <title>Genome analysis of Parmales, the sister group of diatoms, reveals the evolutionary specialization of diatoms from phago-mixotrophs to photoautotrophs.</title>
        <authorList>
            <person name="Ban H."/>
            <person name="Sato S."/>
            <person name="Yoshikawa S."/>
            <person name="Yamada K."/>
            <person name="Nakamura Y."/>
            <person name="Ichinomiya M."/>
            <person name="Sato N."/>
            <person name="Blanc-Mathieu R."/>
            <person name="Endo H."/>
            <person name="Kuwata A."/>
            <person name="Ogata H."/>
        </authorList>
    </citation>
    <scope>NUCLEOTIDE SEQUENCE [LARGE SCALE GENOMIC DNA]</scope>
</reference>
<keyword evidence="4" id="KW-1185">Reference proteome</keyword>
<dbReference type="Proteomes" id="UP001165060">
    <property type="component" value="Unassembled WGS sequence"/>
</dbReference>
<evidence type="ECO:0000313" key="4">
    <source>
        <dbReference type="Proteomes" id="UP001165060"/>
    </source>
</evidence>
<evidence type="ECO:0000313" key="3">
    <source>
        <dbReference type="EMBL" id="GMI37886.1"/>
    </source>
</evidence>